<evidence type="ECO:0000259" key="13">
    <source>
        <dbReference type="Pfam" id="PF07715"/>
    </source>
</evidence>
<evidence type="ECO:0000256" key="3">
    <source>
        <dbReference type="ARBA" id="ARBA00022452"/>
    </source>
</evidence>
<dbReference type="PROSITE" id="PS52016">
    <property type="entry name" value="TONB_DEPENDENT_REC_3"/>
    <property type="match status" value="1"/>
</dbReference>
<dbReference type="SUPFAM" id="SSF56935">
    <property type="entry name" value="Porins"/>
    <property type="match status" value="1"/>
</dbReference>
<dbReference type="PANTHER" id="PTHR32552">
    <property type="entry name" value="FERRICHROME IRON RECEPTOR-RELATED"/>
    <property type="match status" value="1"/>
</dbReference>
<accession>A0A139SQY9</accession>
<keyword evidence="2 11" id="KW-0813">Transport</keyword>
<evidence type="ECO:0000256" key="7">
    <source>
        <dbReference type="ARBA" id="ARBA00023004"/>
    </source>
</evidence>
<dbReference type="PANTHER" id="PTHR32552:SF68">
    <property type="entry name" value="FERRICHROME OUTER MEMBRANE TRANSPORTER_PHAGE RECEPTOR"/>
    <property type="match status" value="1"/>
</dbReference>
<keyword evidence="10 11" id="KW-0998">Cell outer membrane</keyword>
<evidence type="ECO:0000313" key="14">
    <source>
        <dbReference type="EMBL" id="KXU36924.1"/>
    </source>
</evidence>
<protein>
    <recommendedName>
        <fullName evidence="13">TonB-dependent receptor plug domain-containing protein</fullName>
    </recommendedName>
</protein>
<evidence type="ECO:0000256" key="12">
    <source>
        <dbReference type="SAM" id="SignalP"/>
    </source>
</evidence>
<proteinExistence type="inferred from homology"/>
<name>A0A139SQY9_9BACT</name>
<comment type="caution">
    <text evidence="14">The sequence shown here is derived from an EMBL/GenBank/DDBJ whole genome shotgun (WGS) entry which is preliminary data.</text>
</comment>
<dbReference type="Gene3D" id="2.40.170.20">
    <property type="entry name" value="TonB-dependent receptor, beta-barrel domain"/>
    <property type="match status" value="1"/>
</dbReference>
<dbReference type="Proteomes" id="UP000071392">
    <property type="component" value="Unassembled WGS sequence"/>
</dbReference>
<dbReference type="RefSeq" id="WP_068711103.1">
    <property type="nucleotide sequence ID" value="NZ_LSZP01000018.1"/>
</dbReference>
<dbReference type="STRING" id="1548208.AXK12_02625"/>
<evidence type="ECO:0000256" key="9">
    <source>
        <dbReference type="ARBA" id="ARBA00023136"/>
    </source>
</evidence>
<dbReference type="GO" id="GO:0015344">
    <property type="term" value="F:siderophore uptake transmembrane transporter activity"/>
    <property type="evidence" value="ECO:0007669"/>
    <property type="project" value="TreeGrafter"/>
</dbReference>
<evidence type="ECO:0000256" key="2">
    <source>
        <dbReference type="ARBA" id="ARBA00022448"/>
    </source>
</evidence>
<dbReference type="InterPro" id="IPR012910">
    <property type="entry name" value="Plug_dom"/>
</dbReference>
<feature type="domain" description="TonB-dependent receptor plug" evidence="13">
    <location>
        <begin position="74"/>
        <end position="169"/>
    </location>
</feature>
<keyword evidence="8" id="KW-0406">Ion transport</keyword>
<evidence type="ECO:0000256" key="5">
    <source>
        <dbReference type="ARBA" id="ARBA00022692"/>
    </source>
</evidence>
<evidence type="ECO:0000313" key="15">
    <source>
        <dbReference type="Proteomes" id="UP000071392"/>
    </source>
</evidence>
<evidence type="ECO:0000256" key="11">
    <source>
        <dbReference type="PROSITE-ProRule" id="PRU01360"/>
    </source>
</evidence>
<organism evidence="14 15">
    <name type="scientific">Cephaloticoccus capnophilus</name>
    <dbReference type="NCBI Taxonomy" id="1548208"/>
    <lineage>
        <taxon>Bacteria</taxon>
        <taxon>Pseudomonadati</taxon>
        <taxon>Verrucomicrobiota</taxon>
        <taxon>Opitutia</taxon>
        <taxon>Opitutales</taxon>
        <taxon>Opitutaceae</taxon>
        <taxon>Cephaloticoccus</taxon>
    </lineage>
</organism>
<dbReference type="OrthoDB" id="9775095at2"/>
<gene>
    <name evidence="14" type="ORF">AXK12_02625</name>
</gene>
<keyword evidence="3 11" id="KW-1134">Transmembrane beta strand</keyword>
<dbReference type="InterPro" id="IPR037066">
    <property type="entry name" value="Plug_dom_sf"/>
</dbReference>
<comment type="subcellular location">
    <subcellularLocation>
        <location evidence="1 11">Cell outer membrane</location>
        <topology evidence="1 11">Multi-pass membrane protein</topology>
    </subcellularLocation>
</comment>
<dbReference type="AlphaFoldDB" id="A0A139SQY9"/>
<keyword evidence="4" id="KW-0410">Iron transport</keyword>
<feature type="chain" id="PRO_5007299333" description="TonB-dependent receptor plug domain-containing protein" evidence="12">
    <location>
        <begin position="23"/>
        <end position="775"/>
    </location>
</feature>
<dbReference type="EMBL" id="LSZP01000018">
    <property type="protein sequence ID" value="KXU36924.1"/>
    <property type="molecule type" value="Genomic_DNA"/>
</dbReference>
<keyword evidence="6 12" id="KW-0732">Signal</keyword>
<dbReference type="InterPro" id="IPR039426">
    <property type="entry name" value="TonB-dep_rcpt-like"/>
</dbReference>
<evidence type="ECO:0000256" key="1">
    <source>
        <dbReference type="ARBA" id="ARBA00004571"/>
    </source>
</evidence>
<feature type="signal peptide" evidence="12">
    <location>
        <begin position="1"/>
        <end position="22"/>
    </location>
</feature>
<keyword evidence="5 11" id="KW-0812">Transmembrane</keyword>
<reference evidence="14 15" key="1">
    <citation type="submission" date="2016-02" db="EMBL/GenBank/DDBJ databases">
        <authorList>
            <person name="Wen L."/>
            <person name="He K."/>
            <person name="Yang H."/>
        </authorList>
    </citation>
    <scope>NUCLEOTIDE SEQUENCE [LARGE SCALE GENOMIC DNA]</scope>
    <source>
        <strain evidence="14 15">CV41</strain>
    </source>
</reference>
<comment type="similarity">
    <text evidence="11">Belongs to the TonB-dependent receptor family.</text>
</comment>
<evidence type="ECO:0000256" key="10">
    <source>
        <dbReference type="ARBA" id="ARBA00023237"/>
    </source>
</evidence>
<keyword evidence="7" id="KW-0408">Iron</keyword>
<evidence type="ECO:0000256" key="6">
    <source>
        <dbReference type="ARBA" id="ARBA00022729"/>
    </source>
</evidence>
<dbReference type="InterPro" id="IPR036942">
    <property type="entry name" value="Beta-barrel_TonB_sf"/>
</dbReference>
<keyword evidence="15" id="KW-1185">Reference proteome</keyword>
<evidence type="ECO:0000256" key="4">
    <source>
        <dbReference type="ARBA" id="ARBA00022496"/>
    </source>
</evidence>
<evidence type="ECO:0000256" key="8">
    <source>
        <dbReference type="ARBA" id="ARBA00023065"/>
    </source>
</evidence>
<keyword evidence="9 11" id="KW-0472">Membrane</keyword>
<sequence length="775" mass="83846">MIYRGLALSAVAALASTLAALAQSSPTPHPSSAAAQSTEDQELVTLSVFEVSSAAPARYQSAAAAAGGRIAANIMDTPTTVTVLTQEFINDVGAARVLDVAKYVAGVGEARLPSAQDRLAIRGFEITGRRVDGFSTTDLANYDHGGVERIEVVKGPDALLHPSGAPGGTINLVTKKPQFTPGGSVKVQVGEYNTNRAELDVTGPISQNFAYRAVVAAQDSDGYVSRHTRRSLLITPSLTWRIAPQSNLTLRYEYYDFKATNDVGLPADPSVGTRTPLKTWEGLPRTFNPTYGRHSEFRMAEAHAATALFTSTVTDQLSVRLAGRVAQSSQPYGESRVGTNFETPVPAGWTNRNPLTGEYDPDFIYDPNPPYAPIPAPKMSPIFRLGGTEGPQRHNRYRDLQNDWSYIVDDAEWKSTTLIGFAYAYSATNSDVRPRSVPALDTRVAHYPTGDITRGALTSMRRNAETRYQVYLTEQLQLFNERLVLSGGISHLTFNGYYGDKLWAATATRSAGQMFPGAGSKATHNYGVVVKPIQNLSVYYGHTENAVPVGNFEQVSQGLAPTFSVGEQDEIGLKGSFLEGRIIASIAYYEIEQSGYGIYNPANFSNPPPPTVLPDIIVSRTAEGWEYQVTGSITPSLSIIASYTDATSRDPNGNMLASVPEEMANAYLRYEFLSGPTKGLALAIGATYMGESPIENISGYTPASTPDKLIPNRPSGYLPSRTIVDATISYARANWSYSLTIANALGKDYYAAADFRNLIVPGTPRNLYGSLTWKF</sequence>
<dbReference type="Gene3D" id="2.170.130.10">
    <property type="entry name" value="TonB-dependent receptor, plug domain"/>
    <property type="match status" value="1"/>
</dbReference>
<dbReference type="GO" id="GO:0009279">
    <property type="term" value="C:cell outer membrane"/>
    <property type="evidence" value="ECO:0007669"/>
    <property type="project" value="UniProtKB-SubCell"/>
</dbReference>
<dbReference type="Pfam" id="PF07715">
    <property type="entry name" value="Plug"/>
    <property type="match status" value="1"/>
</dbReference>